<evidence type="ECO:0000313" key="14">
    <source>
        <dbReference type="EMBL" id="JAG13581.1"/>
    </source>
</evidence>
<dbReference type="GO" id="GO:0051537">
    <property type="term" value="F:2 iron, 2 sulfur cluster binding"/>
    <property type="evidence" value="ECO:0007669"/>
    <property type="project" value="TreeGrafter"/>
</dbReference>
<dbReference type="EMBL" id="GBHO01030023">
    <property type="protein sequence ID" value="JAG13581.1"/>
    <property type="molecule type" value="Transcribed_RNA"/>
</dbReference>
<dbReference type="InterPro" id="IPR002908">
    <property type="entry name" value="Frataxin/CyaY"/>
</dbReference>
<evidence type="ECO:0000256" key="4">
    <source>
        <dbReference type="ARBA" id="ARBA00022434"/>
    </source>
</evidence>
<evidence type="ECO:0000313" key="15">
    <source>
        <dbReference type="EMBL" id="JAQ00111.1"/>
    </source>
</evidence>
<evidence type="ECO:0000256" key="7">
    <source>
        <dbReference type="ARBA" id="ARBA00022946"/>
    </source>
</evidence>
<keyword evidence="7" id="KW-0809">Transit peptide</keyword>
<dbReference type="Gene3D" id="3.30.920.10">
    <property type="entry name" value="Frataxin/CyaY"/>
    <property type="match status" value="1"/>
</dbReference>
<evidence type="ECO:0000256" key="3">
    <source>
        <dbReference type="ARBA" id="ARBA00013107"/>
    </source>
</evidence>
<evidence type="ECO:0000256" key="2">
    <source>
        <dbReference type="ARBA" id="ARBA00008183"/>
    </source>
</evidence>
<comment type="subcellular location">
    <subcellularLocation>
        <location evidence="1">Mitochondrion</location>
    </subcellularLocation>
</comment>
<evidence type="ECO:0000256" key="10">
    <source>
        <dbReference type="ARBA" id="ARBA00023065"/>
    </source>
</evidence>
<evidence type="ECO:0000256" key="5">
    <source>
        <dbReference type="ARBA" id="ARBA00022448"/>
    </source>
</evidence>
<evidence type="ECO:0000256" key="11">
    <source>
        <dbReference type="ARBA" id="ARBA00023128"/>
    </source>
</evidence>
<dbReference type="GO" id="GO:0004322">
    <property type="term" value="F:ferroxidase activity"/>
    <property type="evidence" value="ECO:0007669"/>
    <property type="project" value="UniProtKB-EC"/>
</dbReference>
<dbReference type="PANTHER" id="PTHR16821">
    <property type="entry name" value="FRATAXIN"/>
    <property type="match status" value="1"/>
</dbReference>
<dbReference type="PROSITE" id="PS50810">
    <property type="entry name" value="FRATAXIN_2"/>
    <property type="match status" value="1"/>
</dbReference>
<keyword evidence="9" id="KW-0408">Iron</keyword>
<dbReference type="AlphaFoldDB" id="A0A0A9X1P7"/>
<dbReference type="FunFam" id="3.30.920.10:FF:000002">
    <property type="entry name" value="Frataxin, mitochondrial"/>
    <property type="match status" value="1"/>
</dbReference>
<dbReference type="GO" id="GO:0008199">
    <property type="term" value="F:ferric iron binding"/>
    <property type="evidence" value="ECO:0007669"/>
    <property type="project" value="InterPro"/>
</dbReference>
<accession>A0A0A9X1P7</accession>
<dbReference type="SUPFAM" id="SSF55387">
    <property type="entry name" value="Frataxin/Nqo15-like"/>
    <property type="match status" value="1"/>
</dbReference>
<dbReference type="PANTHER" id="PTHR16821:SF2">
    <property type="entry name" value="FRATAXIN, MITOCHONDRIAL"/>
    <property type="match status" value="1"/>
</dbReference>
<dbReference type="GO" id="GO:0006826">
    <property type="term" value="P:iron ion transport"/>
    <property type="evidence" value="ECO:0007669"/>
    <property type="project" value="UniProtKB-KW"/>
</dbReference>
<keyword evidence="8" id="KW-0560">Oxidoreductase</keyword>
<evidence type="ECO:0000256" key="1">
    <source>
        <dbReference type="ARBA" id="ARBA00004173"/>
    </source>
</evidence>
<evidence type="ECO:0000256" key="13">
    <source>
        <dbReference type="ARBA" id="ARBA00047990"/>
    </source>
</evidence>
<reference evidence="14" key="1">
    <citation type="journal article" date="2014" name="PLoS ONE">
        <title>Transcriptome-Based Identification of ABC Transporters in the Western Tarnished Plant Bug Lygus hesperus.</title>
        <authorList>
            <person name="Hull J.J."/>
            <person name="Chaney K."/>
            <person name="Geib S.M."/>
            <person name="Fabrick J.A."/>
            <person name="Brent C.S."/>
            <person name="Walsh D."/>
            <person name="Lavine L.C."/>
        </authorList>
    </citation>
    <scope>NUCLEOTIDE SEQUENCE</scope>
</reference>
<keyword evidence="10" id="KW-0406">Ion transport</keyword>
<dbReference type="GO" id="GO:0006879">
    <property type="term" value="P:intracellular iron ion homeostasis"/>
    <property type="evidence" value="ECO:0007669"/>
    <property type="project" value="UniProtKB-KW"/>
</dbReference>
<keyword evidence="4" id="KW-0409">Iron storage</keyword>
<dbReference type="GO" id="GO:0008198">
    <property type="term" value="F:ferrous iron binding"/>
    <property type="evidence" value="ECO:0007669"/>
    <property type="project" value="TreeGrafter"/>
</dbReference>
<dbReference type="PROSITE" id="PS01344">
    <property type="entry name" value="FRATAXIN_1"/>
    <property type="match status" value="1"/>
</dbReference>
<proteinExistence type="inferred from homology"/>
<dbReference type="SMART" id="SM01219">
    <property type="entry name" value="Frataxin_Cyay"/>
    <property type="match status" value="1"/>
</dbReference>
<evidence type="ECO:0000256" key="9">
    <source>
        <dbReference type="ARBA" id="ARBA00023004"/>
    </source>
</evidence>
<gene>
    <name evidence="15" type="primary">fh_1</name>
    <name evidence="14" type="ORF">CM83_48787</name>
    <name evidence="15" type="ORF">g.66555</name>
</gene>
<comment type="similarity">
    <text evidence="2">Belongs to the frataxin family.</text>
</comment>
<evidence type="ECO:0000256" key="12">
    <source>
        <dbReference type="ARBA" id="ARBA00023133"/>
    </source>
</evidence>
<evidence type="ECO:0000256" key="8">
    <source>
        <dbReference type="ARBA" id="ARBA00023002"/>
    </source>
</evidence>
<dbReference type="InterPro" id="IPR036524">
    <property type="entry name" value="Frataxin/CyaY_sf"/>
</dbReference>
<name>A0A0A9X1P7_LYGHE</name>
<dbReference type="GO" id="GO:0016226">
    <property type="term" value="P:iron-sulfur cluster assembly"/>
    <property type="evidence" value="ECO:0007669"/>
    <property type="project" value="InterPro"/>
</dbReference>
<comment type="catalytic activity">
    <reaction evidence="13">
        <text>4 Fe(2+) + O2 + 4 H(+) = 4 Fe(3+) + 2 H2O</text>
        <dbReference type="Rhea" id="RHEA:11148"/>
        <dbReference type="ChEBI" id="CHEBI:15377"/>
        <dbReference type="ChEBI" id="CHEBI:15378"/>
        <dbReference type="ChEBI" id="CHEBI:15379"/>
        <dbReference type="ChEBI" id="CHEBI:29033"/>
        <dbReference type="ChEBI" id="CHEBI:29034"/>
        <dbReference type="EC" id="1.16.3.1"/>
    </reaction>
</comment>
<keyword evidence="12" id="KW-0350">Heme biosynthesis</keyword>
<dbReference type="NCBIfam" id="TIGR03422">
    <property type="entry name" value="mito_frataxin"/>
    <property type="match status" value="1"/>
</dbReference>
<protein>
    <recommendedName>
        <fullName evidence="3">ferroxidase</fullName>
        <ecNumber evidence="3">1.16.3.1</ecNumber>
    </recommendedName>
</protein>
<dbReference type="EC" id="1.16.3.1" evidence="3"/>
<dbReference type="EMBL" id="GDHC01018518">
    <property type="protein sequence ID" value="JAQ00111.1"/>
    <property type="molecule type" value="Transcribed_RNA"/>
</dbReference>
<dbReference type="GO" id="GO:0005739">
    <property type="term" value="C:mitochondrion"/>
    <property type="evidence" value="ECO:0007669"/>
    <property type="project" value="UniProtKB-SubCell"/>
</dbReference>
<reference evidence="15" key="3">
    <citation type="journal article" date="2016" name="Gigascience">
        <title>De novo construction of an expanded transcriptome assembly for the western tarnished plant bug, Lygus hesperus.</title>
        <authorList>
            <person name="Tassone E.E."/>
            <person name="Geib S.M."/>
            <person name="Hall B."/>
            <person name="Fabrick J.A."/>
            <person name="Brent C.S."/>
            <person name="Hull J.J."/>
        </authorList>
    </citation>
    <scope>NUCLEOTIDE SEQUENCE</scope>
</reference>
<organism evidence="14">
    <name type="scientific">Lygus hesperus</name>
    <name type="common">Western plant bug</name>
    <dbReference type="NCBI Taxonomy" id="30085"/>
    <lineage>
        <taxon>Eukaryota</taxon>
        <taxon>Metazoa</taxon>
        <taxon>Ecdysozoa</taxon>
        <taxon>Arthropoda</taxon>
        <taxon>Hexapoda</taxon>
        <taxon>Insecta</taxon>
        <taxon>Pterygota</taxon>
        <taxon>Neoptera</taxon>
        <taxon>Paraneoptera</taxon>
        <taxon>Hemiptera</taxon>
        <taxon>Heteroptera</taxon>
        <taxon>Panheteroptera</taxon>
        <taxon>Cimicomorpha</taxon>
        <taxon>Miridae</taxon>
        <taxon>Mirini</taxon>
        <taxon>Lygus</taxon>
    </lineage>
</organism>
<keyword evidence="6" id="KW-0410">Iron transport</keyword>
<dbReference type="GO" id="GO:0006783">
    <property type="term" value="P:heme biosynthetic process"/>
    <property type="evidence" value="ECO:0007669"/>
    <property type="project" value="UniProtKB-KW"/>
</dbReference>
<dbReference type="InterPro" id="IPR017789">
    <property type="entry name" value="Frataxin"/>
</dbReference>
<dbReference type="PRINTS" id="PR00904">
    <property type="entry name" value="FRATAXIN"/>
</dbReference>
<keyword evidence="5" id="KW-0813">Transport</keyword>
<evidence type="ECO:0000256" key="6">
    <source>
        <dbReference type="ARBA" id="ARBA00022496"/>
    </source>
</evidence>
<dbReference type="CDD" id="cd00503">
    <property type="entry name" value="Frataxin"/>
    <property type="match status" value="1"/>
</dbReference>
<dbReference type="NCBIfam" id="TIGR03421">
    <property type="entry name" value="FeS_CyaY"/>
    <property type="match status" value="1"/>
</dbReference>
<dbReference type="Pfam" id="PF01491">
    <property type="entry name" value="Frataxin_Cyay"/>
    <property type="match status" value="1"/>
</dbReference>
<dbReference type="InterPro" id="IPR020895">
    <property type="entry name" value="Frataxin_CS"/>
</dbReference>
<dbReference type="GO" id="GO:0034986">
    <property type="term" value="F:iron chaperone activity"/>
    <property type="evidence" value="ECO:0007669"/>
    <property type="project" value="TreeGrafter"/>
</dbReference>
<sequence>MLARRCVRAGRSLFNVGVRVSPRTVGCPRVRPHQDVRFQALRLLTSSTVTPSAEIGPAEYEKVCDTTLESLFEFFDTLLDKNSTLKGGDVTYGDGVLTVNLGQHGTYVINRQSPNKQIWLSSPLSGPKRYDFVKETNNWIYKHDSVSLHDLLHSELSDILKSAVDLSCCEYSGKKAS</sequence>
<reference evidence="14" key="2">
    <citation type="submission" date="2014-07" db="EMBL/GenBank/DDBJ databases">
        <authorList>
            <person name="Hull J."/>
        </authorList>
    </citation>
    <scope>NUCLEOTIDE SEQUENCE</scope>
</reference>
<keyword evidence="11" id="KW-0496">Mitochondrion</keyword>